<dbReference type="Gene3D" id="3.40.50.970">
    <property type="match status" value="2"/>
</dbReference>
<dbReference type="PANTHER" id="PTHR18968:SF164">
    <property type="entry name" value="PYRUVATE DECARBOXYLASE"/>
    <property type="match status" value="1"/>
</dbReference>
<gene>
    <name evidence="7" type="ORF">AAE3_LOCUS8297</name>
</gene>
<comment type="subcellular location">
    <subcellularLocation>
        <location evidence="1">Mitochondrion</location>
    </subcellularLocation>
</comment>
<dbReference type="GO" id="GO:0050660">
    <property type="term" value="F:flavin adenine dinucleotide binding"/>
    <property type="evidence" value="ECO:0007669"/>
    <property type="project" value="TreeGrafter"/>
</dbReference>
<dbReference type="InterPro" id="IPR029035">
    <property type="entry name" value="DHS-like_NAD/FAD-binding_dom"/>
</dbReference>
<dbReference type="InterPro" id="IPR012001">
    <property type="entry name" value="Thiamin_PyroP_enz_TPP-bd_dom"/>
</dbReference>
<evidence type="ECO:0000256" key="4">
    <source>
        <dbReference type="ARBA" id="ARBA00023128"/>
    </source>
</evidence>
<dbReference type="GO" id="GO:0009099">
    <property type="term" value="P:L-valine biosynthetic process"/>
    <property type="evidence" value="ECO:0007669"/>
    <property type="project" value="TreeGrafter"/>
</dbReference>
<evidence type="ECO:0000259" key="5">
    <source>
        <dbReference type="Pfam" id="PF02775"/>
    </source>
</evidence>
<dbReference type="GO" id="GO:0003984">
    <property type="term" value="F:acetolactate synthase activity"/>
    <property type="evidence" value="ECO:0007669"/>
    <property type="project" value="TreeGrafter"/>
</dbReference>
<feature type="domain" description="Thiamine pyrophosphate enzyme TPP-binding" evidence="5">
    <location>
        <begin position="525"/>
        <end position="655"/>
    </location>
</feature>
<evidence type="ECO:0000313" key="7">
    <source>
        <dbReference type="EMBL" id="CAA7266060.1"/>
    </source>
</evidence>
<evidence type="ECO:0000259" key="6">
    <source>
        <dbReference type="Pfam" id="PF02776"/>
    </source>
</evidence>
<keyword evidence="8" id="KW-1185">Reference proteome</keyword>
<dbReference type="InterPro" id="IPR011766">
    <property type="entry name" value="TPP_enzyme_TPP-bd"/>
</dbReference>
<proteinExistence type="inferred from homology"/>
<dbReference type="GO" id="GO:0009097">
    <property type="term" value="P:isoleucine biosynthetic process"/>
    <property type="evidence" value="ECO:0007669"/>
    <property type="project" value="TreeGrafter"/>
</dbReference>
<sequence>MEQISGAFQEYFCSSQLTLEYSRPLFCRSNDDYVFSWTVQQTIVTMTPPQKIYTTSSLFLRSLSRSGITHAFVNWGSDHPALLEDLERQRVEHRAAASRDDKDDTVEGETEPKIVTCPNEMVALSAAQGFAQATGKPAAVIVHVDVGTQALAGAIHNVDRGRTPVLIYAGASPFSAEREYKGSRNEWIMWIQDVPDQSAIVRQYMRHTTQIGSAKTVEKTVKRALQIATSDPKGPVYLWARREVMEAEVDLASTDSVSDMKGWPSIQPSALSAEALMTITTALLGASSSLIITSHLGRNPASVEPLLSLASLLSIPVVNSCPSAVNVPFSHPSFAGVTYLAPGTHSSIFKGADVILVLESDLPWVPANESPNSDCQVFVIDSGDPLKLNTGYWHVDAELICRADPGVALRQILNELNSMGVRYGEKWEVTTHPEGLEKIGIANIEAGVNARGEQLKKDHEAMVAVLDKAEESYPPVLASSLNSSSFTVPNLMSVLRRTINRFTPSRGEKILFLNESISNFPATWMHLRPEYPGNMISSGGSSLGWALAAAVGAGLGSETFGASGTGAGPYDLIVAVVGDGSFMFGVPSSAYWMARKYGTPFLTIILNNGGWHSPKLSMLGVHPAGHGSTAPGAQLTVGFGPDTPDYSQIAVAASARWAWGARIGGPGWTSATKGGVDNAPQNSIREGLEVFAKAVNISTVV</sequence>
<dbReference type="SUPFAM" id="SSF52467">
    <property type="entry name" value="DHS-like NAD/FAD-binding domain"/>
    <property type="match status" value="1"/>
</dbReference>
<keyword evidence="4" id="KW-0496">Mitochondrion</keyword>
<dbReference type="AlphaFoldDB" id="A0A8S0WDN2"/>
<protein>
    <submittedName>
        <fullName evidence="7">Uncharacterized protein</fullName>
    </submittedName>
</protein>
<evidence type="ECO:0000313" key="8">
    <source>
        <dbReference type="Proteomes" id="UP000467700"/>
    </source>
</evidence>
<dbReference type="InterPro" id="IPR029061">
    <property type="entry name" value="THDP-binding"/>
</dbReference>
<evidence type="ECO:0000256" key="2">
    <source>
        <dbReference type="ARBA" id="ARBA00007812"/>
    </source>
</evidence>
<dbReference type="CDD" id="cd07035">
    <property type="entry name" value="TPP_PYR_POX_like"/>
    <property type="match status" value="1"/>
</dbReference>
<organism evidence="7 8">
    <name type="scientific">Cyclocybe aegerita</name>
    <name type="common">Black poplar mushroom</name>
    <name type="synonym">Agrocybe aegerita</name>
    <dbReference type="NCBI Taxonomy" id="1973307"/>
    <lineage>
        <taxon>Eukaryota</taxon>
        <taxon>Fungi</taxon>
        <taxon>Dikarya</taxon>
        <taxon>Basidiomycota</taxon>
        <taxon>Agaricomycotina</taxon>
        <taxon>Agaricomycetes</taxon>
        <taxon>Agaricomycetidae</taxon>
        <taxon>Agaricales</taxon>
        <taxon>Agaricineae</taxon>
        <taxon>Bolbitiaceae</taxon>
        <taxon>Cyclocybe</taxon>
    </lineage>
</organism>
<comment type="caution">
    <text evidence="7">The sequence shown here is derived from an EMBL/GenBank/DDBJ whole genome shotgun (WGS) entry which is preliminary data.</text>
</comment>
<keyword evidence="3" id="KW-0786">Thiamine pyrophosphate</keyword>
<dbReference type="InterPro" id="IPR045229">
    <property type="entry name" value="TPP_enz"/>
</dbReference>
<dbReference type="EMBL" id="CACVBS010000052">
    <property type="protein sequence ID" value="CAA7266060.1"/>
    <property type="molecule type" value="Genomic_DNA"/>
</dbReference>
<dbReference type="Proteomes" id="UP000467700">
    <property type="component" value="Unassembled WGS sequence"/>
</dbReference>
<dbReference type="OrthoDB" id="2867507at2759"/>
<dbReference type="PANTHER" id="PTHR18968">
    <property type="entry name" value="THIAMINE PYROPHOSPHATE ENZYMES"/>
    <property type="match status" value="1"/>
</dbReference>
<dbReference type="GO" id="GO:0005739">
    <property type="term" value="C:mitochondrion"/>
    <property type="evidence" value="ECO:0007669"/>
    <property type="project" value="UniProtKB-SubCell"/>
</dbReference>
<evidence type="ECO:0000256" key="3">
    <source>
        <dbReference type="ARBA" id="ARBA00023052"/>
    </source>
</evidence>
<evidence type="ECO:0000256" key="1">
    <source>
        <dbReference type="ARBA" id="ARBA00004173"/>
    </source>
</evidence>
<dbReference type="GO" id="GO:0005948">
    <property type="term" value="C:acetolactate synthase complex"/>
    <property type="evidence" value="ECO:0007669"/>
    <property type="project" value="TreeGrafter"/>
</dbReference>
<comment type="similarity">
    <text evidence="2">Belongs to the TPP enzyme family.</text>
</comment>
<dbReference type="GO" id="GO:0030976">
    <property type="term" value="F:thiamine pyrophosphate binding"/>
    <property type="evidence" value="ECO:0007669"/>
    <property type="project" value="InterPro"/>
</dbReference>
<dbReference type="Pfam" id="PF02775">
    <property type="entry name" value="TPP_enzyme_C"/>
    <property type="match status" value="1"/>
</dbReference>
<dbReference type="Pfam" id="PF02776">
    <property type="entry name" value="TPP_enzyme_N"/>
    <property type="match status" value="1"/>
</dbReference>
<dbReference type="SUPFAM" id="SSF52518">
    <property type="entry name" value="Thiamin diphosphate-binding fold (THDP-binding)"/>
    <property type="match status" value="2"/>
</dbReference>
<dbReference type="Gene3D" id="3.40.50.1220">
    <property type="entry name" value="TPP-binding domain"/>
    <property type="match status" value="1"/>
</dbReference>
<accession>A0A8S0WDN2</accession>
<name>A0A8S0WDN2_CYCAE</name>
<reference evidence="7 8" key="1">
    <citation type="submission" date="2020-01" db="EMBL/GenBank/DDBJ databases">
        <authorList>
            <person name="Gupta K D."/>
        </authorList>
    </citation>
    <scope>NUCLEOTIDE SEQUENCE [LARGE SCALE GENOMIC DNA]</scope>
</reference>
<feature type="domain" description="Thiamine pyrophosphate enzyme N-terminal TPP-binding" evidence="6">
    <location>
        <begin position="55"/>
        <end position="188"/>
    </location>
</feature>